<dbReference type="Pfam" id="PF01156">
    <property type="entry name" value="IU_nuc_hydro"/>
    <property type="match status" value="1"/>
</dbReference>
<keyword evidence="5" id="KW-1185">Reference proteome</keyword>
<keyword evidence="1 4" id="KW-0378">Hydrolase</keyword>
<name>A0ABV7FG14_9GAMM</name>
<gene>
    <name evidence="4" type="ORF">ACFODX_13420</name>
</gene>
<dbReference type="GO" id="GO:0016787">
    <property type="term" value="F:hydrolase activity"/>
    <property type="evidence" value="ECO:0007669"/>
    <property type="project" value="UniProtKB-KW"/>
</dbReference>
<evidence type="ECO:0000256" key="1">
    <source>
        <dbReference type="ARBA" id="ARBA00022801"/>
    </source>
</evidence>
<organism evidence="4 5">
    <name type="scientific">Cellvibrio fontiphilus</name>
    <dbReference type="NCBI Taxonomy" id="1815559"/>
    <lineage>
        <taxon>Bacteria</taxon>
        <taxon>Pseudomonadati</taxon>
        <taxon>Pseudomonadota</taxon>
        <taxon>Gammaproteobacteria</taxon>
        <taxon>Cellvibrionales</taxon>
        <taxon>Cellvibrionaceae</taxon>
        <taxon>Cellvibrio</taxon>
    </lineage>
</organism>
<feature type="domain" description="Inosine/uridine-preferring nucleoside hydrolase" evidence="3">
    <location>
        <begin position="10"/>
        <end position="332"/>
    </location>
</feature>
<accession>A0ABV7FG14</accession>
<evidence type="ECO:0000313" key="4">
    <source>
        <dbReference type="EMBL" id="MFC3116566.1"/>
    </source>
</evidence>
<dbReference type="RefSeq" id="WP_378119933.1">
    <property type="nucleotide sequence ID" value="NZ_JBHRTF010000004.1"/>
</dbReference>
<dbReference type="InterPro" id="IPR023186">
    <property type="entry name" value="IUNH"/>
</dbReference>
<dbReference type="SUPFAM" id="SSF53590">
    <property type="entry name" value="Nucleoside hydrolase"/>
    <property type="match status" value="1"/>
</dbReference>
<evidence type="ECO:0000259" key="3">
    <source>
        <dbReference type="Pfam" id="PF01156"/>
    </source>
</evidence>
<keyword evidence="2" id="KW-0326">Glycosidase</keyword>
<protein>
    <submittedName>
        <fullName evidence="4">Nucleoside hydrolase</fullName>
    </submittedName>
</protein>
<dbReference type="PANTHER" id="PTHR12304">
    <property type="entry name" value="INOSINE-URIDINE PREFERRING NUCLEOSIDE HYDROLASE"/>
    <property type="match status" value="1"/>
</dbReference>
<dbReference type="Proteomes" id="UP001595555">
    <property type="component" value="Unassembled WGS sequence"/>
</dbReference>
<dbReference type="Gene3D" id="3.90.245.10">
    <property type="entry name" value="Ribonucleoside hydrolase-like"/>
    <property type="match status" value="1"/>
</dbReference>
<evidence type="ECO:0000256" key="2">
    <source>
        <dbReference type="ARBA" id="ARBA00023295"/>
    </source>
</evidence>
<dbReference type="PANTHER" id="PTHR12304:SF4">
    <property type="entry name" value="URIDINE NUCLEOSIDASE"/>
    <property type="match status" value="1"/>
</dbReference>
<proteinExistence type="predicted"/>
<dbReference type="InterPro" id="IPR001910">
    <property type="entry name" value="Inosine/uridine_hydrolase_dom"/>
</dbReference>
<dbReference type="EMBL" id="JBHRTF010000004">
    <property type="protein sequence ID" value="MFC3116566.1"/>
    <property type="molecule type" value="Genomic_DNA"/>
</dbReference>
<reference evidence="5" key="1">
    <citation type="journal article" date="2019" name="Int. J. Syst. Evol. Microbiol.">
        <title>The Global Catalogue of Microorganisms (GCM) 10K type strain sequencing project: providing services to taxonomists for standard genome sequencing and annotation.</title>
        <authorList>
            <consortium name="The Broad Institute Genomics Platform"/>
            <consortium name="The Broad Institute Genome Sequencing Center for Infectious Disease"/>
            <person name="Wu L."/>
            <person name="Ma J."/>
        </authorList>
    </citation>
    <scope>NUCLEOTIDE SEQUENCE [LARGE SCALE GENOMIC DNA]</scope>
    <source>
        <strain evidence="5">KCTC 52237</strain>
    </source>
</reference>
<evidence type="ECO:0000313" key="5">
    <source>
        <dbReference type="Proteomes" id="UP001595555"/>
    </source>
</evidence>
<dbReference type="InterPro" id="IPR036452">
    <property type="entry name" value="Ribo_hydro-like"/>
</dbReference>
<sequence>MTNFTPHTRVLIDTDADFDDYLAMLYLLKHPAVQVTGITVTGTGDVHLTPGVRNISNMLTLLDDPAALKIPVARGAQAPMIYSNTFPGSDRTAANEHYNAEFPSTNPTPTLDCAHTFLRDYFINSTTPTTVLCIGGGSNYGKLFESAKNDPELHAALQKNITRIVMMGGNLLPEFTPPGFAGAEGNIQATMQPTPYYTNKVAEWNIFVDVRGAEEIFSSGIPITLVALNATQQVPITDAFVAQIKQINNPATNFLYAVLTSSTIKGGIGKYLDFWDPLAACVLTTPSLVTTQTLPLRVEQQLNEEDDKSGMIIVDKQRGHLLDVALSANASAVYNTYLEIIAR</sequence>
<comment type="caution">
    <text evidence="4">The sequence shown here is derived from an EMBL/GenBank/DDBJ whole genome shotgun (WGS) entry which is preliminary data.</text>
</comment>